<reference evidence="2 3" key="1">
    <citation type="journal article" date="2013" name="BMC Genomics">
        <title>Reconstruction of the lipid metabolism for the microalga Monoraphidium neglectum from its genome sequence reveals characteristics suitable for biofuel production.</title>
        <authorList>
            <person name="Bogen C."/>
            <person name="Al-Dilaimi A."/>
            <person name="Albersmeier A."/>
            <person name="Wichmann J."/>
            <person name="Grundmann M."/>
            <person name="Rupp O."/>
            <person name="Lauersen K.J."/>
            <person name="Blifernez-Klassen O."/>
            <person name="Kalinowski J."/>
            <person name="Goesmann A."/>
            <person name="Mussgnug J.H."/>
            <person name="Kruse O."/>
        </authorList>
    </citation>
    <scope>NUCLEOTIDE SEQUENCE [LARGE SCALE GENOMIC DNA]</scope>
    <source>
        <strain evidence="2 3">SAG 48.87</strain>
    </source>
</reference>
<dbReference type="OrthoDB" id="10675304at2759"/>
<evidence type="ECO:0000256" key="1">
    <source>
        <dbReference type="SAM" id="MobiDB-lite"/>
    </source>
</evidence>
<dbReference type="EMBL" id="KK103356">
    <property type="protein sequence ID" value="KIY95724.1"/>
    <property type="molecule type" value="Genomic_DNA"/>
</dbReference>
<feature type="region of interest" description="Disordered" evidence="1">
    <location>
        <begin position="85"/>
        <end position="136"/>
    </location>
</feature>
<feature type="compositionally biased region" description="Low complexity" evidence="1">
    <location>
        <begin position="95"/>
        <end position="110"/>
    </location>
</feature>
<keyword evidence="3" id="KW-1185">Reference proteome</keyword>
<accession>A0A0D2LW82</accession>
<dbReference type="GeneID" id="25729579"/>
<feature type="compositionally biased region" description="Low complexity" evidence="1">
    <location>
        <begin position="118"/>
        <end position="129"/>
    </location>
</feature>
<dbReference type="KEGG" id="mng:MNEG_12237"/>
<dbReference type="RefSeq" id="XP_013894744.1">
    <property type="nucleotide sequence ID" value="XM_014039290.1"/>
</dbReference>
<name>A0A0D2LW82_9CHLO</name>
<feature type="compositionally biased region" description="Basic and acidic residues" evidence="1">
    <location>
        <begin position="85"/>
        <end position="94"/>
    </location>
</feature>
<sequence length="136" mass="15708">MALMLMDARQARMVTIRARRERCRDALRSGAHSPGEEARLVREMAGINVVDVVTYTVFCLVLYDSLLTAEQAVGHVLTVIRQERGAEEEKKRPIPEQQRQQQEQQQQQQQQEEEEQQQKQQQQQPQQPQGTALEQG</sequence>
<evidence type="ECO:0000313" key="2">
    <source>
        <dbReference type="EMBL" id="KIY95724.1"/>
    </source>
</evidence>
<protein>
    <submittedName>
        <fullName evidence="2">Uncharacterized protein</fullName>
    </submittedName>
</protein>
<evidence type="ECO:0000313" key="3">
    <source>
        <dbReference type="Proteomes" id="UP000054498"/>
    </source>
</evidence>
<gene>
    <name evidence="2" type="ORF">MNEG_12237</name>
</gene>
<organism evidence="2 3">
    <name type="scientific">Monoraphidium neglectum</name>
    <dbReference type="NCBI Taxonomy" id="145388"/>
    <lineage>
        <taxon>Eukaryota</taxon>
        <taxon>Viridiplantae</taxon>
        <taxon>Chlorophyta</taxon>
        <taxon>core chlorophytes</taxon>
        <taxon>Chlorophyceae</taxon>
        <taxon>CS clade</taxon>
        <taxon>Sphaeropleales</taxon>
        <taxon>Selenastraceae</taxon>
        <taxon>Monoraphidium</taxon>
    </lineage>
</organism>
<dbReference type="Proteomes" id="UP000054498">
    <property type="component" value="Unassembled WGS sequence"/>
</dbReference>
<proteinExistence type="predicted"/>
<dbReference type="AlphaFoldDB" id="A0A0D2LW82"/>